<dbReference type="PANTHER" id="PTHR12184">
    <property type="entry name" value="UBIQUINOL-CYTOCHROME C REDUCTASE COMPLEX ASSEMBLY FACTOR 1 FAMILY MEMBER"/>
    <property type="match status" value="1"/>
</dbReference>
<evidence type="ECO:0000256" key="1">
    <source>
        <dbReference type="ARBA" id="ARBA00006407"/>
    </source>
</evidence>
<protein>
    <submittedName>
        <fullName evidence="3">Similarity to unknown protein</fullName>
    </submittedName>
</protein>
<reference key="2">
    <citation type="journal article" date="2000" name="Nature">
        <title>Sequence and analysis of chromosome 5 of the plant Arabidopsis thaliana.</title>
        <authorList>
            <consortium name="Kazusa DNA Research Institute"/>
            <consortium name="Cold Spring Harbor and Washington University in St Louis Sequencing Consortium"/>
            <consortium name="European Union Arabidopsis Genome Sequencing Consortium"/>
            <person name="Tabata S."/>
            <person name="Kaneko T."/>
            <person name="Nakamura Y."/>
            <person name="Kotani H."/>
            <person name="Kato T."/>
            <person name="Asamizu E."/>
            <person name="Miyajima N."/>
            <person name="Sasamoto S."/>
            <person name="Kimura T."/>
            <person name="Hosouchi T."/>
            <person name="Kawashima K."/>
            <person name="Kohara M."/>
            <person name="Matsumoto M."/>
            <person name="Matsuno A."/>
            <person name="Muraki A."/>
            <person name="Nakayama S."/>
            <person name="Nakazaki N."/>
            <person name="Naruo K."/>
            <person name="Okumura S."/>
            <person name="Shinpo S."/>
            <person name="Takeuchi C."/>
            <person name="Wada T."/>
            <person name="Watanabe A."/>
            <person name="Yamada M."/>
            <person name="Yasuda M."/>
            <person name="Sato S."/>
            <person name="de la Bastide M."/>
            <person name="Huang E."/>
            <person name="Spiegel L."/>
            <person name="Gnoj L."/>
            <person name="O'Shaughnessy A."/>
            <person name="Preston R."/>
            <person name="Habermann K."/>
            <person name="Murray J."/>
            <person name="Johnson D."/>
            <person name="Rohlfing T."/>
            <person name="Nelson J."/>
            <person name="Stoneking T."/>
            <person name="Pepin K."/>
            <person name="Spieth J."/>
            <person name="Sekhon M."/>
            <person name="Armstrong J."/>
            <person name="Becker M."/>
            <person name="Belter E."/>
            <person name="Cordum H."/>
            <person name="Cordes M."/>
            <person name="Courtney L."/>
            <person name="Courtney W."/>
            <person name="Dante M."/>
            <person name="Du H."/>
            <person name="Edwards J."/>
            <person name="Fryman J."/>
            <person name="Haakensen B."/>
            <person name="Lamar E."/>
            <person name="Latreille P."/>
            <person name="Leonard S."/>
            <person name="Meyer R."/>
            <person name="Mulvaney E."/>
            <person name="Ozersky P."/>
            <person name="Riley A."/>
            <person name="Strowmatt C."/>
            <person name="Wagner-McPherson C."/>
            <person name="Wollam A."/>
            <person name="Yoakum M."/>
            <person name="Bell M."/>
            <person name="Dedhia N."/>
            <person name="Parnell L."/>
            <person name="Shah R."/>
            <person name="Rodriguez M."/>
            <person name="See L.H."/>
            <person name="Vil D."/>
            <person name="Baker J."/>
            <person name="Kirchoff K."/>
            <person name="Toth K."/>
            <person name="King L."/>
            <person name="Bahret A."/>
            <person name="Miller B."/>
            <person name="Marra M."/>
            <person name="Martienssen R."/>
            <person name="McCombie W.R."/>
            <person name="Wilson R.K."/>
            <person name="Murphy G."/>
            <person name="Bancroft I."/>
            <person name="Volckaert G."/>
            <person name="Wambutt R."/>
            <person name="Dusterhoft A."/>
            <person name="Stiekema W."/>
            <person name="Pohl T."/>
            <person name="Entian K.D."/>
            <person name="Terryn N."/>
            <person name="Hartley N."/>
            <person name="Bent E."/>
            <person name="Johnson S."/>
            <person name="Langham S.A."/>
            <person name="McCullagh B."/>
            <person name="Robben J."/>
            <person name="Grymonprez B."/>
            <person name="Zimmermann W."/>
            <person name="Ramsperger U."/>
            <person name="Wedler H."/>
            <person name="Balke K."/>
            <person name="Wedler E."/>
            <person name="Peters S."/>
            <person name="van Staveren M."/>
            <person name="Dirkse W."/>
            <person name="Mooijman P."/>
            <person name="Lankhorst R.K."/>
            <person name="Weitzenegger T."/>
            <person name="Bothe G."/>
            <person name="Rose M."/>
            <person name="Hauf J."/>
            <person name="Berneiser S."/>
            <person name="Hempel S."/>
            <person name="Feldpausch M."/>
            <person name="Lamberth S."/>
            <person name="Villarroel R."/>
            <person name="Gielen J."/>
            <person name="Ardiles W."/>
            <person name="Bents O."/>
            <person name="Lemcke K."/>
            <person name="Kolesov G."/>
            <person name="Mayer K."/>
            <person name="Rudd S."/>
            <person name="Schoof H."/>
            <person name="Schueller C."/>
            <person name="Zaccaria P."/>
            <person name="Mewes H.W."/>
            <person name="Bevan M."/>
            <person name="Fransz P."/>
        </authorList>
    </citation>
    <scope>NUCLEOTIDE SEQUENCE [LARGE SCALE GENOMIC DNA]</scope>
    <source>
        <strain>cv. Columbia</strain>
    </source>
</reference>
<name>Q9LU52_ARATH</name>
<comment type="similarity">
    <text evidence="1">Belongs to the CBP3 family.</text>
</comment>
<dbReference type="Pfam" id="PF03981">
    <property type="entry name" value="Ubiq_cyt_C_chap"/>
    <property type="match status" value="1"/>
</dbReference>
<dbReference type="PANTHER" id="PTHR12184:SF1">
    <property type="entry name" value="UBIQUINOL-CYTOCHROME-C REDUCTASE COMPLEX ASSEMBLY FACTOR 1"/>
    <property type="match status" value="1"/>
</dbReference>
<feature type="domain" description="Ubiquinol-cytochrome c chaperone" evidence="2">
    <location>
        <begin position="164"/>
        <end position="306"/>
    </location>
</feature>
<reference evidence="3" key="1">
    <citation type="journal article" date="2000" name="DNA Res.">
        <title>Structural analysis of Arabidopsis thaliana chromosome 5. X. Sequence features of the regions of 3,076,755 bp covered by sixty P1 and TAC clones.</title>
        <authorList>
            <person name="Sato S."/>
            <person name="Nakamura Y."/>
            <person name="Kaneko T."/>
            <person name="Katoh T."/>
            <person name="Asamizu E."/>
            <person name="Kotani H."/>
            <person name="Tabata S."/>
        </authorList>
    </citation>
    <scope>NUCLEOTIDE SEQUENCE [LARGE SCALE GENOMIC DNA]</scope>
</reference>
<dbReference type="ExpressionAtlas" id="Q9LU52">
    <property type="expression patterns" value="baseline and differential"/>
</dbReference>
<sequence>MLPRLARVVTQTSKLRSLTTNGSMKNLSFFSRYGYATVAPAAADPPSQKDFPSKSPLLMRSCCECLGLTIVFEPKLNLILSVSSFIECGTKINLDKMFWSKPCSLALPKDSPLRIDEPDYVGIRRFILKMMMFYSKQSMSIRGANVIYKRIIAQVDKPAIYDVFNLEKTFKITYSLLVLHMWLVLRRLKEDGQEGVDLGQYVYEIYNHDVELRVSKAGVNLLLAKWMKELERIFYGNVVAYDAALLPEAKPNDLQIKLWRNVFSDDGTTTPDNTDLKTAQAMARYVRRELGSLSLTGTYDAIVGMPHYVTRICISNRHAFSYMVLFCHTQIKSPYSPAISPSPLWRTSPCDLNEIRRSCGALRINLSFVSLFHLIYLYQTKETYTRECASC</sequence>
<evidence type="ECO:0000313" key="3">
    <source>
        <dbReference type="EMBL" id="BAA97385.1"/>
    </source>
</evidence>
<proteinExistence type="inferred from homology"/>
<dbReference type="InterPro" id="IPR007129">
    <property type="entry name" value="Ubiqinol_cyt_c_chaperone_CPB3"/>
</dbReference>
<dbReference type="AlphaFoldDB" id="Q9LU52"/>
<accession>Q9LU52</accession>
<dbReference type="InterPro" id="IPR021150">
    <property type="entry name" value="Ubiq_cyt_c_chap"/>
</dbReference>
<organism evidence="3">
    <name type="scientific">Arabidopsis thaliana</name>
    <name type="common">Mouse-ear cress</name>
    <dbReference type="NCBI Taxonomy" id="3702"/>
    <lineage>
        <taxon>Eukaryota</taxon>
        <taxon>Viridiplantae</taxon>
        <taxon>Streptophyta</taxon>
        <taxon>Embryophyta</taxon>
        <taxon>Tracheophyta</taxon>
        <taxon>Spermatophyta</taxon>
        <taxon>Magnoliopsida</taxon>
        <taxon>eudicotyledons</taxon>
        <taxon>Gunneridae</taxon>
        <taxon>Pentapetalae</taxon>
        <taxon>rosids</taxon>
        <taxon>malvids</taxon>
        <taxon>Brassicales</taxon>
        <taxon>Brassicaceae</taxon>
        <taxon>Camelineae</taxon>
        <taxon>Arabidopsis</taxon>
    </lineage>
</organism>
<evidence type="ECO:0000259" key="2">
    <source>
        <dbReference type="Pfam" id="PF03981"/>
    </source>
</evidence>
<dbReference type="EMBL" id="AB023044">
    <property type="protein sequence ID" value="BAA97385.1"/>
    <property type="molecule type" value="Genomic_DNA"/>
</dbReference>